<keyword evidence="7" id="KW-1185">Reference proteome</keyword>
<name>A0A7X0SKH5_9BACL</name>
<feature type="domain" description="HTH tetR-type" evidence="5">
    <location>
        <begin position="19"/>
        <end position="79"/>
    </location>
</feature>
<dbReference type="Pfam" id="PF00440">
    <property type="entry name" value="TetR_N"/>
    <property type="match status" value="1"/>
</dbReference>
<evidence type="ECO:0000256" key="4">
    <source>
        <dbReference type="PROSITE-ProRule" id="PRU00335"/>
    </source>
</evidence>
<gene>
    <name evidence="6" type="ORF">H7C18_11560</name>
</gene>
<dbReference type="Gene3D" id="1.10.357.10">
    <property type="entry name" value="Tetracycline Repressor, domain 2"/>
    <property type="match status" value="1"/>
</dbReference>
<accession>A0A7X0SKH5</accession>
<dbReference type="EMBL" id="JACJVO010000012">
    <property type="protein sequence ID" value="MBB6731546.1"/>
    <property type="molecule type" value="Genomic_DNA"/>
</dbReference>
<evidence type="ECO:0000313" key="7">
    <source>
        <dbReference type="Proteomes" id="UP000564644"/>
    </source>
</evidence>
<evidence type="ECO:0000259" key="5">
    <source>
        <dbReference type="PROSITE" id="PS50977"/>
    </source>
</evidence>
<dbReference type="Pfam" id="PF02909">
    <property type="entry name" value="TetR_C_1"/>
    <property type="match status" value="1"/>
</dbReference>
<dbReference type="GO" id="GO:0045892">
    <property type="term" value="P:negative regulation of DNA-templated transcription"/>
    <property type="evidence" value="ECO:0007669"/>
    <property type="project" value="InterPro"/>
</dbReference>
<dbReference type="InterPro" id="IPR036271">
    <property type="entry name" value="Tet_transcr_reg_TetR-rel_C_sf"/>
</dbReference>
<evidence type="ECO:0000256" key="3">
    <source>
        <dbReference type="ARBA" id="ARBA00023163"/>
    </source>
</evidence>
<dbReference type="RefSeq" id="WP_185129204.1">
    <property type="nucleotide sequence ID" value="NZ_JACJVO010000012.1"/>
</dbReference>
<proteinExistence type="predicted"/>
<dbReference type="Proteomes" id="UP000564644">
    <property type="component" value="Unassembled WGS sequence"/>
</dbReference>
<dbReference type="AlphaFoldDB" id="A0A7X0SKH5"/>
<dbReference type="InterPro" id="IPR004111">
    <property type="entry name" value="Repressor_TetR_C"/>
</dbReference>
<keyword evidence="1" id="KW-0805">Transcription regulation</keyword>
<comment type="caution">
    <text evidence="6">The sequence shown here is derived from an EMBL/GenBank/DDBJ whole genome shotgun (WGS) entry which is preliminary data.</text>
</comment>
<protein>
    <submittedName>
        <fullName evidence="6">TetR/AcrR family transcriptional regulator</fullName>
    </submittedName>
</protein>
<dbReference type="SUPFAM" id="SSF46689">
    <property type="entry name" value="Homeodomain-like"/>
    <property type="match status" value="1"/>
</dbReference>
<dbReference type="PROSITE" id="PS50977">
    <property type="entry name" value="HTH_TETR_2"/>
    <property type="match status" value="1"/>
</dbReference>
<reference evidence="6 7" key="1">
    <citation type="submission" date="2020-08" db="EMBL/GenBank/DDBJ databases">
        <title>Cohnella phylogeny.</title>
        <authorList>
            <person name="Dunlap C."/>
        </authorList>
    </citation>
    <scope>NUCLEOTIDE SEQUENCE [LARGE SCALE GENOMIC DNA]</scope>
    <source>
        <strain evidence="6 7">CBP 2801</strain>
    </source>
</reference>
<feature type="DNA-binding region" description="H-T-H motif" evidence="4">
    <location>
        <begin position="42"/>
        <end position="61"/>
    </location>
</feature>
<keyword evidence="2 4" id="KW-0238">DNA-binding</keyword>
<dbReference type="GO" id="GO:0003677">
    <property type="term" value="F:DNA binding"/>
    <property type="evidence" value="ECO:0007669"/>
    <property type="project" value="UniProtKB-UniRule"/>
</dbReference>
<evidence type="ECO:0000256" key="1">
    <source>
        <dbReference type="ARBA" id="ARBA00023015"/>
    </source>
</evidence>
<evidence type="ECO:0000313" key="6">
    <source>
        <dbReference type="EMBL" id="MBB6731546.1"/>
    </source>
</evidence>
<dbReference type="InterPro" id="IPR009057">
    <property type="entry name" value="Homeodomain-like_sf"/>
</dbReference>
<organism evidence="6 7">
    <name type="scientific">Cohnella zeiphila</name>
    <dbReference type="NCBI Taxonomy" id="2761120"/>
    <lineage>
        <taxon>Bacteria</taxon>
        <taxon>Bacillati</taxon>
        <taxon>Bacillota</taxon>
        <taxon>Bacilli</taxon>
        <taxon>Bacillales</taxon>
        <taxon>Paenibacillaceae</taxon>
        <taxon>Cohnella</taxon>
    </lineage>
</organism>
<keyword evidence="3" id="KW-0804">Transcription</keyword>
<sequence>MMNPNRKIVSRRARPAKEPLSHELIVRTAYSLLKEEGMSGMTMRKVAKALDTGPSSLYVYVKNLQELNAYVMDYGLGSLEWPAPWEGPWKSRLFDALESYLMLLYEQPGLAELSLTTLPMGDNFLRLTEFILSTLQEAGIQSRSAAWGADLFLFYVSSVAFEQTSRDKHGGQQMPVVKETFLSADPVRYPLIAGLKGEMFSGDIESKERFRWGLEVILQGLLQTQGL</sequence>
<evidence type="ECO:0000256" key="2">
    <source>
        <dbReference type="ARBA" id="ARBA00023125"/>
    </source>
</evidence>
<dbReference type="SUPFAM" id="SSF48498">
    <property type="entry name" value="Tetracyclin repressor-like, C-terminal domain"/>
    <property type="match status" value="1"/>
</dbReference>
<dbReference type="InterPro" id="IPR001647">
    <property type="entry name" value="HTH_TetR"/>
</dbReference>